<reference evidence="1 2" key="1">
    <citation type="submission" date="2021-06" db="EMBL/GenBank/DDBJ databases">
        <authorList>
            <person name="Palmer J.M."/>
        </authorList>
    </citation>
    <scope>NUCLEOTIDE SEQUENCE [LARGE SCALE GENOMIC DNA]</scope>
    <source>
        <strain evidence="1 2">AS_MEX2019</strain>
        <tissue evidence="1">Muscle</tissue>
    </source>
</reference>
<dbReference type="EMBL" id="JAHRIP010048798">
    <property type="protein sequence ID" value="MEQ2300019.1"/>
    <property type="molecule type" value="Genomic_DNA"/>
</dbReference>
<feature type="non-terminal residue" evidence="1">
    <location>
        <position position="100"/>
    </location>
</feature>
<dbReference type="Proteomes" id="UP001469553">
    <property type="component" value="Unassembled WGS sequence"/>
</dbReference>
<sequence>MSLSLTPSSDSTSRRRRTVEAQVIIMETAMTNSRTPNNLMQHTHALRLHITPHVLQQSACLHKHVRADMSVKTAGKRYKAREPSEQRMRWRRINWSTTTG</sequence>
<gene>
    <name evidence="1" type="ORF">AMECASPLE_020918</name>
</gene>
<name>A0ABV0Z2D3_9TELE</name>
<keyword evidence="2" id="KW-1185">Reference proteome</keyword>
<proteinExistence type="predicted"/>
<organism evidence="1 2">
    <name type="scientific">Ameca splendens</name>
    <dbReference type="NCBI Taxonomy" id="208324"/>
    <lineage>
        <taxon>Eukaryota</taxon>
        <taxon>Metazoa</taxon>
        <taxon>Chordata</taxon>
        <taxon>Craniata</taxon>
        <taxon>Vertebrata</taxon>
        <taxon>Euteleostomi</taxon>
        <taxon>Actinopterygii</taxon>
        <taxon>Neopterygii</taxon>
        <taxon>Teleostei</taxon>
        <taxon>Neoteleostei</taxon>
        <taxon>Acanthomorphata</taxon>
        <taxon>Ovalentaria</taxon>
        <taxon>Atherinomorphae</taxon>
        <taxon>Cyprinodontiformes</taxon>
        <taxon>Goodeidae</taxon>
        <taxon>Ameca</taxon>
    </lineage>
</organism>
<evidence type="ECO:0000313" key="1">
    <source>
        <dbReference type="EMBL" id="MEQ2300019.1"/>
    </source>
</evidence>
<protein>
    <submittedName>
        <fullName evidence="1">Uncharacterized protein</fullName>
    </submittedName>
</protein>
<comment type="caution">
    <text evidence="1">The sequence shown here is derived from an EMBL/GenBank/DDBJ whole genome shotgun (WGS) entry which is preliminary data.</text>
</comment>
<accession>A0ABV0Z2D3</accession>
<evidence type="ECO:0000313" key="2">
    <source>
        <dbReference type="Proteomes" id="UP001469553"/>
    </source>
</evidence>